<dbReference type="InterPro" id="IPR001096">
    <property type="entry name" value="Peptidase_C13"/>
</dbReference>
<gene>
    <name evidence="2" type="ORF">M9Y10_025145</name>
</gene>
<dbReference type="PANTHER" id="PTHR12000">
    <property type="entry name" value="HEMOGLOBINASE FAMILY MEMBER"/>
    <property type="match status" value="1"/>
</dbReference>
<reference evidence="2 3" key="1">
    <citation type="submission" date="2024-04" db="EMBL/GenBank/DDBJ databases">
        <title>Tritrichomonas musculus Genome.</title>
        <authorList>
            <person name="Alves-Ferreira E."/>
            <person name="Grigg M."/>
            <person name="Lorenzi H."/>
            <person name="Galac M."/>
        </authorList>
    </citation>
    <scope>NUCLEOTIDE SEQUENCE [LARGE SCALE GENOMIC DNA]</scope>
    <source>
        <strain evidence="2 3">EAF2021</strain>
    </source>
</reference>
<dbReference type="Pfam" id="PF01650">
    <property type="entry name" value="Peptidase_C13"/>
    <property type="match status" value="1"/>
</dbReference>
<protein>
    <recommendedName>
        <fullName evidence="4">Clan CD, family C13, asparaginyl endopeptidase-like cysteine peptidase</fullName>
    </recommendedName>
</protein>
<dbReference type="PRINTS" id="PR00776">
    <property type="entry name" value="HEMOGLOBNASE"/>
</dbReference>
<dbReference type="PIRSF" id="PIRSF019663">
    <property type="entry name" value="Legumain"/>
    <property type="match status" value="1"/>
</dbReference>
<comment type="caution">
    <text evidence="2">The sequence shown here is derived from an EMBL/GenBank/DDBJ whole genome shotgun (WGS) entry which is preliminary data.</text>
</comment>
<dbReference type="Gene3D" id="3.40.50.1460">
    <property type="match status" value="1"/>
</dbReference>
<accession>A0ABR2HAM2</accession>
<sequence length="391" mass="44049">MIFYLIGVALSAQFAVLFAGSNTYWNYRHQADIFTIYGQLLARGFTTKNIRLYAYDDIATVKENPFQGQVFHSVDHKINVYPGSDAVDFKGKDVNSKAFYDAVSKLPTSSDDYVFIYYDNHGGYGTLGTPDMFDEILVDKLAESFDKAAESKLYKQCLFMIEACYSGSIGENITAPNLAIITAANDDESSYAAIYDEEIGAYLSNEFTNYFISYIDEQPEATIGELFLYLKENTENSHACYFGDESMQSLSLSTFIGKPKRILTKPVRKADLKAVTPREATEKTLKFLSEHSSPSVRARAKLQMLRLKALTERLETVLDMLVKYVDPKNCDKIKNDRSSKISQTYLEVFSIFREKFGEINPDDFGKFNVLVSLAATHSKEEIIDGISAVVF</sequence>
<keyword evidence="3" id="KW-1185">Reference proteome</keyword>
<evidence type="ECO:0000256" key="1">
    <source>
        <dbReference type="ARBA" id="ARBA00009941"/>
    </source>
</evidence>
<proteinExistence type="inferred from homology"/>
<dbReference type="EMBL" id="JAPFFF010000035">
    <property type="protein sequence ID" value="KAK8843290.1"/>
    <property type="molecule type" value="Genomic_DNA"/>
</dbReference>
<dbReference type="PANTHER" id="PTHR12000:SF42">
    <property type="entry name" value="LEGUMAIN"/>
    <property type="match status" value="1"/>
</dbReference>
<evidence type="ECO:0000313" key="3">
    <source>
        <dbReference type="Proteomes" id="UP001470230"/>
    </source>
</evidence>
<organism evidence="2 3">
    <name type="scientific">Tritrichomonas musculus</name>
    <dbReference type="NCBI Taxonomy" id="1915356"/>
    <lineage>
        <taxon>Eukaryota</taxon>
        <taxon>Metamonada</taxon>
        <taxon>Parabasalia</taxon>
        <taxon>Tritrichomonadida</taxon>
        <taxon>Tritrichomonadidae</taxon>
        <taxon>Tritrichomonas</taxon>
    </lineage>
</organism>
<evidence type="ECO:0000313" key="2">
    <source>
        <dbReference type="EMBL" id="KAK8843290.1"/>
    </source>
</evidence>
<name>A0ABR2HAM2_9EUKA</name>
<evidence type="ECO:0008006" key="4">
    <source>
        <dbReference type="Google" id="ProtNLM"/>
    </source>
</evidence>
<comment type="similarity">
    <text evidence="1">Belongs to the peptidase C13 family.</text>
</comment>
<dbReference type="Proteomes" id="UP001470230">
    <property type="component" value="Unassembled WGS sequence"/>
</dbReference>